<evidence type="ECO:0000256" key="5">
    <source>
        <dbReference type="SAM" id="MobiDB-lite"/>
    </source>
</evidence>
<dbReference type="GO" id="GO:0020037">
    <property type="term" value="F:heme binding"/>
    <property type="evidence" value="ECO:0007669"/>
    <property type="project" value="TreeGrafter"/>
</dbReference>
<reference evidence="7 8" key="1">
    <citation type="submission" date="2016-02" db="EMBL/GenBank/DDBJ databases">
        <title>Genome analysis of coral dinoflagellate symbionts highlights evolutionary adaptations to a symbiotic lifestyle.</title>
        <authorList>
            <person name="Aranda M."/>
            <person name="Li Y."/>
            <person name="Liew Y.J."/>
            <person name="Baumgarten S."/>
            <person name="Simakov O."/>
            <person name="Wilson M."/>
            <person name="Piel J."/>
            <person name="Ashoor H."/>
            <person name="Bougouffa S."/>
            <person name="Bajic V.B."/>
            <person name="Ryu T."/>
            <person name="Ravasi T."/>
            <person name="Bayer T."/>
            <person name="Micklem G."/>
            <person name="Kim H."/>
            <person name="Bhak J."/>
            <person name="Lajeunesse T.C."/>
            <person name="Voolstra C.R."/>
        </authorList>
    </citation>
    <scope>NUCLEOTIDE SEQUENCE [LARGE SCALE GENOMIC DNA]</scope>
    <source>
        <strain evidence="7 8">CCMP2467</strain>
    </source>
</reference>
<protein>
    <submittedName>
        <fullName evidence="7">Cytochrome b2, mitochondrial</fullName>
    </submittedName>
</protein>
<keyword evidence="8" id="KW-1185">Reference proteome</keyword>
<feature type="domain" description="Cytochrome b5 heme-binding" evidence="6">
    <location>
        <begin position="610"/>
        <end position="686"/>
    </location>
</feature>
<evidence type="ECO:0000259" key="6">
    <source>
        <dbReference type="PROSITE" id="PS50255"/>
    </source>
</evidence>
<dbReference type="InterPro" id="IPR036400">
    <property type="entry name" value="Cyt_B5-like_heme/steroid_sf"/>
</dbReference>
<dbReference type="PANTHER" id="PTHR19359">
    <property type="entry name" value="CYTOCHROME B5"/>
    <property type="match status" value="1"/>
</dbReference>
<dbReference type="SUPFAM" id="SSF55856">
    <property type="entry name" value="Cytochrome b5-like heme/steroid binding domain"/>
    <property type="match status" value="1"/>
</dbReference>
<organism evidence="7 8">
    <name type="scientific">Symbiodinium microadriaticum</name>
    <name type="common">Dinoflagellate</name>
    <name type="synonym">Zooxanthella microadriatica</name>
    <dbReference type="NCBI Taxonomy" id="2951"/>
    <lineage>
        <taxon>Eukaryota</taxon>
        <taxon>Sar</taxon>
        <taxon>Alveolata</taxon>
        <taxon>Dinophyceae</taxon>
        <taxon>Suessiales</taxon>
        <taxon>Symbiodiniaceae</taxon>
        <taxon>Symbiodinium</taxon>
    </lineage>
</organism>
<comment type="similarity">
    <text evidence="4">Belongs to the cytochrome b5 family.</text>
</comment>
<proteinExistence type="inferred from homology"/>
<evidence type="ECO:0000256" key="3">
    <source>
        <dbReference type="ARBA" id="ARBA00023004"/>
    </source>
</evidence>
<dbReference type="OrthoDB" id="260519at2759"/>
<sequence>MSDGISYSECCAVQQPSPQASDDAEKVDAQMGKAALLPLRVPNAPLLWYWAMPIIAHASSFVGDSFRHSARGSISDSFRAGFFRMGKRALQTQLQWRPEGNVSGNIPPADPAEEQSARSSAKRKYDPNDWTVRLQAQTKQVNEAGQAMAAETALSLYTGAEHAGIALTATKDWDWNDPIPGSESEALAQGCLRPQLARSAGWPKELTVLVIKSYFLLLLNYVAQFAILYMIAKEEMIWDLFSGQMFLCDFGTDSPSCPDGPNCIGPGGTVFTSMRYYSWNQWVSRTFARDSMRAVFPEKAADIGKYVDPGEYGVESKNCRILCCMLFIVSVLDDVIGTFNMARVLIDVPTRADLWIDYEPPGESWASKDHAKTIAGKTEIDFVKLKIAGMPLFWKIVNIVIILLPKVILWKVTAQAGICFLMETQGIEDVVVNAVGLSFILQIDELLCLELMPWSAVQILHKLEVHLLGEIQEIESLDHLSDEELFAKNQEQIDNSWSVNDIYEMIPVKMVVAIAIASTFIYHYYYFHCVRNEAGGSVSHPMALPKGTDLPLLSAYLLEFVGFEHEDSEFWTMPSAVRANKIETMDEQMAYAMAEFGDYGECFVAEEPEVRTISMEEVAKHSSPEDCWVVLYGRVYDLTKFALGHVGGSKLITDLAGKDGTSVFEASHGENVLNSIRGECCVGEVVTDVTVDASTVLEEHRVTATLRARSHLRETGVMTRRAAPDSDGTKATARTGPKLAFRLVDRGKAAESTAGDDALPPGAPARKRRSLKDDEQLRNRRSFTVEELAALAALAGTGLQATKAAAADGLGIAAALASALTPSRKLGLAEKVLLKAMLEPAEAEENFSPG</sequence>
<dbReference type="Pfam" id="PF00173">
    <property type="entry name" value="Cyt-b5"/>
    <property type="match status" value="1"/>
</dbReference>
<dbReference type="AlphaFoldDB" id="A0A1Q9CB38"/>
<dbReference type="PROSITE" id="PS50255">
    <property type="entry name" value="CYTOCHROME_B5_2"/>
    <property type="match status" value="1"/>
</dbReference>
<dbReference type="InterPro" id="IPR050668">
    <property type="entry name" value="Cytochrome_b5"/>
</dbReference>
<dbReference type="EMBL" id="LSRX01001410">
    <property type="protein sequence ID" value="OLP80150.1"/>
    <property type="molecule type" value="Genomic_DNA"/>
</dbReference>
<feature type="region of interest" description="Disordered" evidence="5">
    <location>
        <begin position="97"/>
        <end position="126"/>
    </location>
</feature>
<evidence type="ECO:0000313" key="7">
    <source>
        <dbReference type="EMBL" id="OLP80150.1"/>
    </source>
</evidence>
<dbReference type="SMART" id="SM01117">
    <property type="entry name" value="Cyt-b5"/>
    <property type="match status" value="1"/>
</dbReference>
<dbReference type="GO" id="GO:0046872">
    <property type="term" value="F:metal ion binding"/>
    <property type="evidence" value="ECO:0007669"/>
    <property type="project" value="UniProtKB-KW"/>
</dbReference>
<dbReference type="Gene3D" id="3.10.120.10">
    <property type="entry name" value="Cytochrome b5-like heme/steroid binding domain"/>
    <property type="match status" value="1"/>
</dbReference>
<dbReference type="Proteomes" id="UP000186817">
    <property type="component" value="Unassembled WGS sequence"/>
</dbReference>
<feature type="region of interest" description="Disordered" evidence="5">
    <location>
        <begin position="750"/>
        <end position="778"/>
    </location>
</feature>
<name>A0A1Q9CB38_SYMMI</name>
<gene>
    <name evidence="7" type="primary">CYB2</name>
    <name evidence="7" type="ORF">AK812_SmicGene39475</name>
</gene>
<keyword evidence="3" id="KW-0408">Iron</keyword>
<accession>A0A1Q9CB38</accession>
<dbReference type="PANTHER" id="PTHR19359:SF95">
    <property type="entry name" value="CYTOCHROME B5 TYPE B"/>
    <property type="match status" value="1"/>
</dbReference>
<evidence type="ECO:0000256" key="1">
    <source>
        <dbReference type="ARBA" id="ARBA00022617"/>
    </source>
</evidence>
<evidence type="ECO:0000256" key="2">
    <source>
        <dbReference type="ARBA" id="ARBA00022723"/>
    </source>
</evidence>
<evidence type="ECO:0000313" key="8">
    <source>
        <dbReference type="Proteomes" id="UP000186817"/>
    </source>
</evidence>
<keyword evidence="1" id="KW-0349">Heme</keyword>
<dbReference type="GO" id="GO:0016020">
    <property type="term" value="C:membrane"/>
    <property type="evidence" value="ECO:0007669"/>
    <property type="project" value="TreeGrafter"/>
</dbReference>
<keyword evidence="2" id="KW-0479">Metal-binding</keyword>
<dbReference type="InterPro" id="IPR001199">
    <property type="entry name" value="Cyt_B5-like_heme/steroid-bd"/>
</dbReference>
<evidence type="ECO:0000256" key="4">
    <source>
        <dbReference type="ARBA" id="ARBA00038168"/>
    </source>
</evidence>
<comment type="caution">
    <text evidence="7">The sequence shown here is derived from an EMBL/GenBank/DDBJ whole genome shotgun (WGS) entry which is preliminary data.</text>
</comment>